<keyword evidence="3" id="KW-1185">Reference proteome</keyword>
<dbReference type="Proteomes" id="UP000004259">
    <property type="component" value="Unassembled WGS sequence"/>
</dbReference>
<proteinExistence type="predicted"/>
<reference evidence="2 3" key="1">
    <citation type="submission" date="2011-02" db="EMBL/GenBank/DDBJ databases">
        <authorList>
            <person name="Nelson K.E."/>
            <person name="Sutton G."/>
            <person name="Torralba M."/>
            <person name="Durkin S."/>
            <person name="Harkins D."/>
            <person name="Montgomery R."/>
            <person name="Ziemer C."/>
            <person name="Klaassens E."/>
            <person name="Ocuiv P."/>
            <person name="Morrison M."/>
        </authorList>
    </citation>
    <scope>NUCLEOTIDE SEQUENCE [LARGE SCALE GENOMIC DNA]</scope>
    <source>
        <strain evidence="2 3">8</strain>
    </source>
</reference>
<gene>
    <name evidence="2" type="ORF">CUS_8031</name>
</gene>
<keyword evidence="1" id="KW-1133">Transmembrane helix</keyword>
<dbReference type="PROSITE" id="PS51257">
    <property type="entry name" value="PROKAR_LIPOPROTEIN"/>
    <property type="match status" value="1"/>
</dbReference>
<feature type="transmembrane region" description="Helical" evidence="1">
    <location>
        <begin position="20"/>
        <end position="40"/>
    </location>
</feature>
<accession>E9SAR9</accession>
<name>E9SAR9_RUMAL</name>
<dbReference type="AlphaFoldDB" id="E9SAR9"/>
<evidence type="ECO:0000313" key="3">
    <source>
        <dbReference type="Proteomes" id="UP000004259"/>
    </source>
</evidence>
<keyword evidence="1" id="KW-0472">Membrane</keyword>
<keyword evidence="2" id="KW-0449">Lipoprotein</keyword>
<organism evidence="2 3">
    <name type="scientific">Ruminococcus albus 8</name>
    <dbReference type="NCBI Taxonomy" id="246199"/>
    <lineage>
        <taxon>Bacteria</taxon>
        <taxon>Bacillati</taxon>
        <taxon>Bacillota</taxon>
        <taxon>Clostridia</taxon>
        <taxon>Eubacteriales</taxon>
        <taxon>Oscillospiraceae</taxon>
        <taxon>Ruminococcus</taxon>
    </lineage>
</organism>
<evidence type="ECO:0000313" key="2">
    <source>
        <dbReference type="EMBL" id="EGC03697.1"/>
    </source>
</evidence>
<dbReference type="EMBL" id="ADKM02000062">
    <property type="protein sequence ID" value="EGC03697.1"/>
    <property type="molecule type" value="Genomic_DNA"/>
</dbReference>
<keyword evidence="1" id="KW-0812">Transmembrane</keyword>
<evidence type="ECO:0000256" key="1">
    <source>
        <dbReference type="SAM" id="Phobius"/>
    </source>
</evidence>
<comment type="caution">
    <text evidence="2">The sequence shown here is derived from an EMBL/GenBank/DDBJ whole genome shotgun (WGS) entry which is preliminary data.</text>
</comment>
<sequence>MIPERPFFDKFSPPTDKMMLFTVIGIAFTAISCLLSAAFYEKKDI</sequence>
<protein>
    <submittedName>
        <fullName evidence="2">Putative lipoprotein</fullName>
    </submittedName>
</protein>